<comment type="caution">
    <text evidence="8">The sequence shown here is derived from an EMBL/GenBank/DDBJ whole genome shotgun (WGS) entry which is preliminary data.</text>
</comment>
<dbReference type="GO" id="GO:0000981">
    <property type="term" value="F:DNA-binding transcription factor activity, RNA polymerase II-specific"/>
    <property type="evidence" value="ECO:0007669"/>
    <property type="project" value="TreeGrafter"/>
</dbReference>
<evidence type="ECO:0000256" key="6">
    <source>
        <dbReference type="SAM" id="MobiDB-lite"/>
    </source>
</evidence>
<dbReference type="Proteomes" id="UP000663889">
    <property type="component" value="Unassembled WGS sequence"/>
</dbReference>
<dbReference type="Gene3D" id="3.30.160.60">
    <property type="entry name" value="Classic Zinc Finger"/>
    <property type="match status" value="1"/>
</dbReference>
<evidence type="ECO:0000256" key="2">
    <source>
        <dbReference type="ARBA" id="ARBA00022737"/>
    </source>
</evidence>
<dbReference type="PROSITE" id="PS00028">
    <property type="entry name" value="ZINC_FINGER_C2H2_1"/>
    <property type="match status" value="1"/>
</dbReference>
<dbReference type="SMART" id="SM00355">
    <property type="entry name" value="ZnF_C2H2"/>
    <property type="match status" value="5"/>
</dbReference>
<evidence type="ECO:0000256" key="3">
    <source>
        <dbReference type="ARBA" id="ARBA00022771"/>
    </source>
</evidence>
<dbReference type="GO" id="GO:0008270">
    <property type="term" value="F:zinc ion binding"/>
    <property type="evidence" value="ECO:0007669"/>
    <property type="project" value="UniProtKB-KW"/>
</dbReference>
<reference evidence="8" key="1">
    <citation type="submission" date="2021-02" db="EMBL/GenBank/DDBJ databases">
        <authorList>
            <person name="Nowell W R."/>
        </authorList>
    </citation>
    <scope>NUCLEOTIDE SEQUENCE</scope>
</reference>
<gene>
    <name evidence="8" type="ORF">SEV965_LOCUS9236</name>
</gene>
<evidence type="ECO:0000313" key="9">
    <source>
        <dbReference type="Proteomes" id="UP000663889"/>
    </source>
</evidence>
<proteinExistence type="predicted"/>
<name>A0A814EPG0_9BILA</name>
<dbReference type="AlphaFoldDB" id="A0A814EPG0"/>
<protein>
    <recommendedName>
        <fullName evidence="7">C2H2-type domain-containing protein</fullName>
    </recommendedName>
</protein>
<evidence type="ECO:0000256" key="4">
    <source>
        <dbReference type="ARBA" id="ARBA00022833"/>
    </source>
</evidence>
<dbReference type="EMBL" id="CAJNOU010000356">
    <property type="protein sequence ID" value="CAF0970771.1"/>
    <property type="molecule type" value="Genomic_DNA"/>
</dbReference>
<keyword evidence="4" id="KW-0862">Zinc</keyword>
<evidence type="ECO:0000313" key="8">
    <source>
        <dbReference type="EMBL" id="CAF0970771.1"/>
    </source>
</evidence>
<feature type="domain" description="C2H2-type" evidence="7">
    <location>
        <begin position="379"/>
        <end position="403"/>
    </location>
</feature>
<dbReference type="PANTHER" id="PTHR24408">
    <property type="entry name" value="ZINC FINGER PROTEIN"/>
    <property type="match status" value="1"/>
</dbReference>
<dbReference type="PROSITE" id="PS50157">
    <property type="entry name" value="ZINC_FINGER_C2H2_2"/>
    <property type="match status" value="1"/>
</dbReference>
<keyword evidence="1" id="KW-0479">Metal-binding</keyword>
<keyword evidence="3 5" id="KW-0863">Zinc-finger</keyword>
<organism evidence="8 9">
    <name type="scientific">Rotaria sordida</name>
    <dbReference type="NCBI Taxonomy" id="392033"/>
    <lineage>
        <taxon>Eukaryota</taxon>
        <taxon>Metazoa</taxon>
        <taxon>Spiralia</taxon>
        <taxon>Gnathifera</taxon>
        <taxon>Rotifera</taxon>
        <taxon>Eurotatoria</taxon>
        <taxon>Bdelloidea</taxon>
        <taxon>Philodinida</taxon>
        <taxon>Philodinidae</taxon>
        <taxon>Rotaria</taxon>
    </lineage>
</organism>
<evidence type="ECO:0000256" key="1">
    <source>
        <dbReference type="ARBA" id="ARBA00022723"/>
    </source>
</evidence>
<evidence type="ECO:0000256" key="5">
    <source>
        <dbReference type="PROSITE-ProRule" id="PRU00042"/>
    </source>
</evidence>
<dbReference type="PANTHER" id="PTHR24408:SF58">
    <property type="entry name" value="TRANSCRIPTION FACTOR (TFIIIA), PUTATIVE (AFU_ORTHOLOGUE AFUA_1G05150)-RELATED"/>
    <property type="match status" value="1"/>
</dbReference>
<dbReference type="InterPro" id="IPR013087">
    <property type="entry name" value="Znf_C2H2_type"/>
</dbReference>
<feature type="region of interest" description="Disordered" evidence="6">
    <location>
        <begin position="219"/>
        <end position="238"/>
    </location>
</feature>
<dbReference type="GO" id="GO:0043565">
    <property type="term" value="F:sequence-specific DNA binding"/>
    <property type="evidence" value="ECO:0007669"/>
    <property type="project" value="TreeGrafter"/>
</dbReference>
<keyword evidence="2" id="KW-0677">Repeat</keyword>
<accession>A0A814EPG0</accession>
<feature type="region of interest" description="Disordered" evidence="6">
    <location>
        <begin position="522"/>
        <end position="543"/>
    </location>
</feature>
<sequence>MNEKIMTTIDHKRHRSITKSIEDNTTNRTKRKTSLINSDIIHTTTKKLDIVKSIEFEPRDQNQNIDSYSQIDESTLSLNTTTTTNNNNHNFDQVENDFDDYADRIFNYLGETYTKRISSSLPEIEINQINSSSPQSIIPTHPSDNDIKPFLCAFCPYFARNIQEFQTHIAKHTEKNFRCLLCNCMYKYRRDCVTHMKRKHSNNVTGSISQYIQKINSTTTNNNSTHPSSSSIHSINPNKSNSFVEPKRYGCPYCSLMTKSTSSIYKHQSRKHATFPKVVHKYSTDDPNTRSIVAILKQKSIKKPILQTIEDEQLIKSQIPNESLNVNDLHDPSNVSSSLSLTHHHTESFPLVNRHRCAASKHITAHNIHSSNGRLSKLFQCCLCGYRARHRSNVVRHVKKIHTIDFNESNLSTTLVNNEATSQLIENITSDYNNQSDENSDKLIIDHDDEKTNLNDSNLEKIPNYSFNTTVQAPLILNKITNNNNNNNNNDHSTHPYADIHLSINIFLPKKKKQNLFDRTISDYSNSEDNPNDIYSDEDTSDDDDDITKIHITSSHQQNLSNGSFYKPHKCRRCFYRSNWKTDMLHHIRLKHHINQATKSDYISMDFDTALRTFSNYEKTFGKVLKNRLLLPKIDYIDCTWEELKSKLFINDEQKKTNRQGFLSSSLIEQTAIINNNTFSLINNVEKKSIDRQ</sequence>
<dbReference type="GO" id="GO:0005634">
    <property type="term" value="C:nucleus"/>
    <property type="evidence" value="ECO:0007669"/>
    <property type="project" value="TreeGrafter"/>
</dbReference>
<evidence type="ECO:0000259" key="7">
    <source>
        <dbReference type="PROSITE" id="PS50157"/>
    </source>
</evidence>